<dbReference type="AlphaFoldDB" id="A0A3E0K1E3"/>
<dbReference type="RefSeq" id="WP_020156847.1">
    <property type="nucleotide sequence ID" value="NZ_JBAIZG010000071.1"/>
</dbReference>
<comment type="subcellular location">
    <subcellularLocation>
        <location evidence="1">Membrane</location>
        <topology evidence="1">Multi-pass membrane protein</topology>
    </subcellularLocation>
</comment>
<organism evidence="9 10">
    <name type="scientific">Caldibacillus debilis</name>
    <dbReference type="NCBI Taxonomy" id="301148"/>
    <lineage>
        <taxon>Bacteria</taxon>
        <taxon>Bacillati</taxon>
        <taxon>Bacillota</taxon>
        <taxon>Bacilli</taxon>
        <taxon>Bacillales</taxon>
        <taxon>Bacillaceae</taxon>
        <taxon>Caldibacillus</taxon>
    </lineage>
</organism>
<name>A0A3E0K1E3_9BACI</name>
<accession>A0A3E0K1E3</accession>
<dbReference type="InterPro" id="IPR029044">
    <property type="entry name" value="Nucleotide-diphossugar_trans"/>
</dbReference>
<dbReference type="Proteomes" id="UP000257014">
    <property type="component" value="Unassembled WGS sequence"/>
</dbReference>
<keyword evidence="3 9" id="KW-0808">Transferase</keyword>
<evidence type="ECO:0000256" key="4">
    <source>
        <dbReference type="ARBA" id="ARBA00022692"/>
    </source>
</evidence>
<evidence type="ECO:0000256" key="7">
    <source>
        <dbReference type="SAM" id="Phobius"/>
    </source>
</evidence>
<dbReference type="Gene3D" id="3.90.550.10">
    <property type="entry name" value="Spore Coat Polysaccharide Biosynthesis Protein SpsA, Chain A"/>
    <property type="match status" value="1"/>
</dbReference>
<evidence type="ECO:0000256" key="1">
    <source>
        <dbReference type="ARBA" id="ARBA00004141"/>
    </source>
</evidence>
<feature type="transmembrane region" description="Helical" evidence="7">
    <location>
        <begin position="238"/>
        <end position="259"/>
    </location>
</feature>
<comment type="caution">
    <text evidence="9">The sequence shown here is derived from an EMBL/GenBank/DDBJ whole genome shotgun (WGS) entry which is preliminary data.</text>
</comment>
<keyword evidence="6 7" id="KW-0472">Membrane</keyword>
<dbReference type="OrthoDB" id="9807778at2"/>
<dbReference type="GO" id="GO:0005886">
    <property type="term" value="C:plasma membrane"/>
    <property type="evidence" value="ECO:0007669"/>
    <property type="project" value="TreeGrafter"/>
</dbReference>
<evidence type="ECO:0000256" key="3">
    <source>
        <dbReference type="ARBA" id="ARBA00022679"/>
    </source>
</evidence>
<dbReference type="CDD" id="cd04187">
    <property type="entry name" value="DPM1_like_bac"/>
    <property type="match status" value="1"/>
</dbReference>
<dbReference type="PANTHER" id="PTHR48090">
    <property type="entry name" value="UNDECAPRENYL-PHOSPHATE 4-DEOXY-4-FORMAMIDO-L-ARABINOSE TRANSFERASE-RELATED"/>
    <property type="match status" value="1"/>
</dbReference>
<keyword evidence="5 7" id="KW-1133">Transmembrane helix</keyword>
<keyword evidence="2" id="KW-0328">Glycosyltransferase</keyword>
<dbReference type="Pfam" id="PF00535">
    <property type="entry name" value="Glycos_transf_2"/>
    <property type="match status" value="1"/>
</dbReference>
<evidence type="ECO:0000256" key="5">
    <source>
        <dbReference type="ARBA" id="ARBA00022989"/>
    </source>
</evidence>
<evidence type="ECO:0000259" key="8">
    <source>
        <dbReference type="Pfam" id="PF00535"/>
    </source>
</evidence>
<evidence type="ECO:0000313" key="9">
    <source>
        <dbReference type="EMBL" id="REJ26478.1"/>
    </source>
</evidence>
<dbReference type="GO" id="GO:0016757">
    <property type="term" value="F:glycosyltransferase activity"/>
    <property type="evidence" value="ECO:0007669"/>
    <property type="project" value="UniProtKB-KW"/>
</dbReference>
<feature type="transmembrane region" description="Helical" evidence="7">
    <location>
        <begin position="271"/>
        <end position="295"/>
    </location>
</feature>
<dbReference type="InterPro" id="IPR050256">
    <property type="entry name" value="Glycosyltransferase_2"/>
</dbReference>
<protein>
    <submittedName>
        <fullName evidence="9">Glycosyltransferase</fullName>
    </submittedName>
</protein>
<dbReference type="EMBL" id="QEWE01000025">
    <property type="protein sequence ID" value="REJ26478.1"/>
    <property type="molecule type" value="Genomic_DNA"/>
</dbReference>
<dbReference type="PANTHER" id="PTHR48090:SF1">
    <property type="entry name" value="PROPHAGE BACTOPRENOL GLUCOSYL TRANSFERASE HOMOLOG"/>
    <property type="match status" value="1"/>
</dbReference>
<evidence type="ECO:0000256" key="6">
    <source>
        <dbReference type="ARBA" id="ARBA00023136"/>
    </source>
</evidence>
<dbReference type="InterPro" id="IPR001173">
    <property type="entry name" value="Glyco_trans_2-like"/>
</dbReference>
<keyword evidence="4 7" id="KW-0812">Transmembrane</keyword>
<evidence type="ECO:0000313" key="10">
    <source>
        <dbReference type="Proteomes" id="UP000257014"/>
    </source>
</evidence>
<gene>
    <name evidence="9" type="ORF">C6P37_13470</name>
</gene>
<reference evidence="9 10" key="1">
    <citation type="submission" date="2018-03" db="EMBL/GenBank/DDBJ databases">
        <authorList>
            <person name="Keele B.F."/>
        </authorList>
    </citation>
    <scope>NUCLEOTIDE SEQUENCE [LARGE SCALE GENOMIC DNA]</scope>
    <source>
        <strain evidence="9">ZCTH4_d</strain>
    </source>
</reference>
<evidence type="ECO:0000256" key="2">
    <source>
        <dbReference type="ARBA" id="ARBA00022676"/>
    </source>
</evidence>
<proteinExistence type="predicted"/>
<dbReference type="SUPFAM" id="SSF53448">
    <property type="entry name" value="Nucleotide-diphospho-sugar transferases"/>
    <property type="match status" value="1"/>
</dbReference>
<sequence>MKQPSLTIVVPCYNEEEVFPTTLRQLKNTVTRLIKEGYVDRNSKILFVDDGSRDSTWDLIKKAYTEDSMVNGLKLSRNFGHQRALMAGLEEASRYSDCVISIDADLQDDISVIKEFVIKYLEGYDVVYGVRKRRETDSFFKRTTAQMFYRLMEKMGLPLVYNHADYRLLSRRALNALLQYKEANLFLRGIVPLLGFKSAKVYYDRKERAAGESKYPLPKMLALALDGITSFSVKPIRLITAIGFISSLISFLAAVYVLVQKFSADPVGGWASIMISLWFIGGLLLISIGLIGEYVGKIYEEVKGRPRYILEERLQHFSQEYKRPKQQVGK</sequence>
<feature type="domain" description="Glycosyltransferase 2-like" evidence="8">
    <location>
        <begin position="7"/>
        <end position="176"/>
    </location>
</feature>